<keyword evidence="2" id="KW-1185">Reference proteome</keyword>
<dbReference type="PANTHER" id="PTHR39654">
    <property type="entry name" value="LEUCINE-RICH REPEAT-CONTAINING PROTEIN 75A-LIKE ISOFORM X1"/>
    <property type="match status" value="1"/>
</dbReference>
<dbReference type="Gene3D" id="3.80.10.10">
    <property type="entry name" value="Ribonuclease Inhibitor"/>
    <property type="match status" value="1"/>
</dbReference>
<dbReference type="CTD" id="100148888"/>
<feature type="compositionally biased region" description="Basic and acidic residues" evidence="1">
    <location>
        <begin position="24"/>
        <end position="35"/>
    </location>
</feature>
<evidence type="ECO:0000313" key="2">
    <source>
        <dbReference type="Proteomes" id="UP000695023"/>
    </source>
</evidence>
<name>A0A9Y3VLR8_9CICH</name>
<protein>
    <submittedName>
        <fullName evidence="3">Leucine rich repeat containing 75Bb</fullName>
    </submittedName>
</protein>
<sequence length="379" mass="43311">MGSKLTRQRSLDFDSKLSKRRRQRNDIPGESERSGGRSGDFLFTSLMLKSDKLPGMLRKTNHSPYVRRVAWVREIQRLLREQKMEQAAEVLKVLRKDLGLQGTSLNDILYKNAAFLNLVDPISHELLLSLARDLQCPKRETDSFKSTNKICRQLIYHLTPHSKWTRQSVPRRKSQACLKTTLKKKLSGDVVNLSGIPLSGRDVHRVAFYLQSSSDMVSAVDLSFTELQDDSLRMLLPYLSCLPKLTILAVNGNRLTAAILKDLTDVMKEPKKFPTLAWIDMGNNVDIFTIPQPLLVALRRRFGLRSSLPTIYEYSEAQAFGSYNPNMETSVEEPSLYEEGDIVEDDREEEEEEDRLELQAWGFGEESMSKNVPVHFCGR</sequence>
<accession>A0A9Y3VLR8</accession>
<dbReference type="RefSeq" id="XP_005735311.1">
    <property type="nucleotide sequence ID" value="XM_005735254.1"/>
</dbReference>
<feature type="region of interest" description="Disordered" evidence="1">
    <location>
        <begin position="1"/>
        <end position="38"/>
    </location>
</feature>
<evidence type="ECO:0000313" key="3">
    <source>
        <dbReference type="RefSeq" id="XP_005735311.1"/>
    </source>
</evidence>
<dbReference type="AlphaFoldDB" id="A0A9Y3VLR8"/>
<dbReference type="SUPFAM" id="SSF52047">
    <property type="entry name" value="RNI-like"/>
    <property type="match status" value="1"/>
</dbReference>
<reference evidence="3" key="1">
    <citation type="submission" date="2025-08" db="UniProtKB">
        <authorList>
            <consortium name="RefSeq"/>
        </authorList>
    </citation>
    <scope>IDENTIFICATION</scope>
</reference>
<proteinExistence type="predicted"/>
<gene>
    <name evidence="3" type="primary">lrrc75bb</name>
</gene>
<organism evidence="2 3">
    <name type="scientific">Pundamilia nyererei</name>
    <dbReference type="NCBI Taxonomy" id="303518"/>
    <lineage>
        <taxon>Eukaryota</taxon>
        <taxon>Metazoa</taxon>
        <taxon>Chordata</taxon>
        <taxon>Craniata</taxon>
        <taxon>Vertebrata</taxon>
        <taxon>Euteleostomi</taxon>
        <taxon>Actinopterygii</taxon>
        <taxon>Neopterygii</taxon>
        <taxon>Teleostei</taxon>
        <taxon>Neoteleostei</taxon>
        <taxon>Acanthomorphata</taxon>
        <taxon>Ovalentaria</taxon>
        <taxon>Cichlomorphae</taxon>
        <taxon>Cichliformes</taxon>
        <taxon>Cichlidae</taxon>
        <taxon>African cichlids</taxon>
        <taxon>Pseudocrenilabrinae</taxon>
        <taxon>Haplochromini</taxon>
        <taxon>Pundamilia</taxon>
    </lineage>
</organism>
<dbReference type="InterPro" id="IPR032675">
    <property type="entry name" value="LRR_dom_sf"/>
</dbReference>
<dbReference type="PANTHER" id="PTHR39654:SF6">
    <property type="entry name" value="LEUCINE-RICH REPEAT-CONTAINING 75BB"/>
    <property type="match status" value="1"/>
</dbReference>
<dbReference type="Proteomes" id="UP000695023">
    <property type="component" value="Unplaced"/>
</dbReference>
<evidence type="ECO:0000256" key="1">
    <source>
        <dbReference type="SAM" id="MobiDB-lite"/>
    </source>
</evidence>